<sequence>MRRPFDAGTAQRLLYCQRRMSLGGRVMKTSTLLIMVTLSASCFAAPVRTAPDSTSASSLAERANAAPVAPAAPDVAATDDNRPQQWQHIALPKSRHLDRSFMGQNEHLQT</sequence>
<evidence type="ECO:0000256" key="1">
    <source>
        <dbReference type="SAM" id="MobiDB-lite"/>
    </source>
</evidence>
<keyword evidence="2" id="KW-0732">Signal</keyword>
<feature type="signal peptide" evidence="2">
    <location>
        <begin position="1"/>
        <end position="44"/>
    </location>
</feature>
<evidence type="ECO:0008006" key="5">
    <source>
        <dbReference type="Google" id="ProtNLM"/>
    </source>
</evidence>
<gene>
    <name evidence="3" type="ORF">Bxe_A1973</name>
</gene>
<proteinExistence type="predicted"/>
<feature type="chain" id="PRO_5004182705" description="Lipoprotein" evidence="2">
    <location>
        <begin position="45"/>
        <end position="110"/>
    </location>
</feature>
<evidence type="ECO:0000256" key="2">
    <source>
        <dbReference type="SAM" id="SignalP"/>
    </source>
</evidence>
<reference evidence="3 4" key="1">
    <citation type="journal article" date="2006" name="Proc. Natl. Acad. Sci. U.S.A.">
        <title>Burkholderia xenovorans LB400 harbors a multi-replicon, 9.73-Mbp genome shaped for versatility.</title>
        <authorList>
            <person name="Chain P.S."/>
            <person name="Denef V.J."/>
            <person name="Konstantinidis K.T."/>
            <person name="Vergez L.M."/>
            <person name="Agullo L."/>
            <person name="Reyes V.L."/>
            <person name="Hauser L."/>
            <person name="Cordova M."/>
            <person name="Gomez L."/>
            <person name="Gonzalez M."/>
            <person name="Land M."/>
            <person name="Lao V."/>
            <person name="Larimer F."/>
            <person name="LiPuma J.J."/>
            <person name="Mahenthiralingam E."/>
            <person name="Malfatti S.A."/>
            <person name="Marx C.J."/>
            <person name="Parnell J.J."/>
            <person name="Ramette A."/>
            <person name="Richardson P."/>
            <person name="Seeger M."/>
            <person name="Smith D."/>
            <person name="Spilker T."/>
            <person name="Sul W.J."/>
            <person name="Tsoi T.V."/>
            <person name="Ulrich L.E."/>
            <person name="Zhulin I.B."/>
            <person name="Tiedje J.M."/>
        </authorList>
    </citation>
    <scope>NUCLEOTIDE SEQUENCE [LARGE SCALE GENOMIC DNA]</scope>
    <source>
        <strain evidence="3 4">LB400</strain>
    </source>
</reference>
<dbReference type="AlphaFoldDB" id="Q13Y46"/>
<feature type="compositionally biased region" description="Low complexity" evidence="1">
    <location>
        <begin position="63"/>
        <end position="78"/>
    </location>
</feature>
<evidence type="ECO:0000313" key="4">
    <source>
        <dbReference type="Proteomes" id="UP000001817"/>
    </source>
</evidence>
<dbReference type="Proteomes" id="UP000001817">
    <property type="component" value="Chromosome 1"/>
</dbReference>
<organism evidence="3 4">
    <name type="scientific">Paraburkholderia xenovorans (strain LB400)</name>
    <dbReference type="NCBI Taxonomy" id="266265"/>
    <lineage>
        <taxon>Bacteria</taxon>
        <taxon>Pseudomonadati</taxon>
        <taxon>Pseudomonadota</taxon>
        <taxon>Betaproteobacteria</taxon>
        <taxon>Burkholderiales</taxon>
        <taxon>Burkholderiaceae</taxon>
        <taxon>Paraburkholderia</taxon>
    </lineage>
</organism>
<name>Q13Y46_PARXL</name>
<evidence type="ECO:0000313" key="3">
    <source>
        <dbReference type="EMBL" id="ABE30993.1"/>
    </source>
</evidence>
<dbReference type="eggNOG" id="ENOG50316N9">
    <property type="taxonomic scope" value="Bacteria"/>
</dbReference>
<protein>
    <recommendedName>
        <fullName evidence="5">Lipoprotein</fullName>
    </recommendedName>
</protein>
<keyword evidence="4" id="KW-1185">Reference proteome</keyword>
<accession>Q13Y46</accession>
<feature type="region of interest" description="Disordered" evidence="1">
    <location>
        <begin position="49"/>
        <end position="110"/>
    </location>
</feature>
<dbReference type="STRING" id="266265.Bxe_A1973"/>
<dbReference type="KEGG" id="bxe:Bxe_A1973"/>
<dbReference type="EMBL" id="CP000270">
    <property type="protein sequence ID" value="ABE30993.1"/>
    <property type="molecule type" value="Genomic_DNA"/>
</dbReference>